<proteinExistence type="predicted"/>
<reference evidence="1 2" key="1">
    <citation type="submission" date="2014-08" db="EMBL/GenBank/DDBJ databases">
        <title>Complete genome sequence of Corynebacterium sphenisci CECT 5990(T) (=DSM 44792(T)), isolated from healthy wild penguins.</title>
        <authorList>
            <person name="Ruckert C."/>
            <person name="Albersmeier A."/>
            <person name="Winkler A."/>
            <person name="Kalinowski J."/>
        </authorList>
    </citation>
    <scope>NUCLEOTIDE SEQUENCE [LARGE SCALE GENOMIC DNA]</scope>
    <source>
        <strain evidence="1 2">DSM 44792</strain>
    </source>
</reference>
<dbReference type="Proteomes" id="UP000185469">
    <property type="component" value="Chromosome"/>
</dbReference>
<keyword evidence="2" id="KW-1185">Reference proteome</keyword>
<dbReference type="AlphaFoldDB" id="A0A1L7CYD4"/>
<evidence type="ECO:0000313" key="1">
    <source>
        <dbReference type="EMBL" id="APT90801.1"/>
    </source>
</evidence>
<evidence type="ECO:0000313" key="2">
    <source>
        <dbReference type="Proteomes" id="UP000185469"/>
    </source>
</evidence>
<name>A0A1L7CYD4_9CORY</name>
<gene>
    <name evidence="1" type="ORF">CSPHI_06780</name>
</gene>
<protein>
    <submittedName>
        <fullName evidence="1">Uncharacterized protein</fullName>
    </submittedName>
</protein>
<organism evidence="1 2">
    <name type="scientific">Corynebacterium sphenisci DSM 44792</name>
    <dbReference type="NCBI Taxonomy" id="1437874"/>
    <lineage>
        <taxon>Bacteria</taxon>
        <taxon>Bacillati</taxon>
        <taxon>Actinomycetota</taxon>
        <taxon>Actinomycetes</taxon>
        <taxon>Mycobacteriales</taxon>
        <taxon>Corynebacteriaceae</taxon>
        <taxon>Corynebacterium</taxon>
    </lineage>
</organism>
<accession>A0A1L7CYD4</accession>
<dbReference type="RefSeq" id="WP_075692043.1">
    <property type="nucleotide sequence ID" value="NZ_CP009248.1"/>
</dbReference>
<dbReference type="EMBL" id="CP009248">
    <property type="protein sequence ID" value="APT90801.1"/>
    <property type="molecule type" value="Genomic_DNA"/>
</dbReference>
<dbReference type="OrthoDB" id="4415348at2"/>
<sequence length="142" mass="15348">MIHGYLVNPDLTSRRIGFELDHAGQFLGGVDEDRVSVAFQEDGTTYAGLYSARAQAEGAEPNPVASLGRNTAATGDPAFFTDPTTAISGPVIFVGAAGQDITEEEIERIDDGIRAVRAYREDQPREYGYWRAAVLNLAAGRR</sequence>
<dbReference type="KEGG" id="csph:CSPHI_06780"/>